<dbReference type="PANTHER" id="PTHR46825">
    <property type="entry name" value="D-ALANYL-D-ALANINE-CARBOXYPEPTIDASE/ENDOPEPTIDASE AMPH"/>
    <property type="match status" value="1"/>
</dbReference>
<name>A0ABX3HSM4_PAEBO</name>
<evidence type="ECO:0000256" key="1">
    <source>
        <dbReference type="ARBA" id="ARBA00004370"/>
    </source>
</evidence>
<keyword evidence="2" id="KW-0472">Membrane</keyword>
<dbReference type="EMBL" id="MPTB01000002">
    <property type="protein sequence ID" value="OMD52984.1"/>
    <property type="molecule type" value="Genomic_DNA"/>
</dbReference>
<organism evidence="4 5">
    <name type="scientific">Paenibacillus borealis</name>
    <dbReference type="NCBI Taxonomy" id="160799"/>
    <lineage>
        <taxon>Bacteria</taxon>
        <taxon>Bacillati</taxon>
        <taxon>Bacillota</taxon>
        <taxon>Bacilli</taxon>
        <taxon>Bacillales</taxon>
        <taxon>Paenibacillaceae</taxon>
        <taxon>Paenibacillus</taxon>
    </lineage>
</organism>
<reference evidence="4 5" key="1">
    <citation type="submission" date="2016-10" db="EMBL/GenBank/DDBJ databases">
        <title>Paenibacillus species isolates.</title>
        <authorList>
            <person name="Beno S.M."/>
        </authorList>
    </citation>
    <scope>NUCLEOTIDE SEQUENCE [LARGE SCALE GENOMIC DNA]</scope>
    <source>
        <strain evidence="4 5">FSL H7-0744</strain>
    </source>
</reference>
<evidence type="ECO:0000256" key="2">
    <source>
        <dbReference type="ARBA" id="ARBA00023136"/>
    </source>
</evidence>
<dbReference type="Proteomes" id="UP000187412">
    <property type="component" value="Unassembled WGS sequence"/>
</dbReference>
<accession>A0ABX3HSM4</accession>
<dbReference type="Pfam" id="PF00144">
    <property type="entry name" value="Beta-lactamase"/>
    <property type="match status" value="1"/>
</dbReference>
<dbReference type="InterPro" id="IPR001466">
    <property type="entry name" value="Beta-lactam-related"/>
</dbReference>
<keyword evidence="5" id="KW-1185">Reference proteome</keyword>
<comment type="caution">
    <text evidence="4">The sequence shown here is derived from an EMBL/GenBank/DDBJ whole genome shotgun (WGS) entry which is preliminary data.</text>
</comment>
<dbReference type="Gene3D" id="3.40.710.10">
    <property type="entry name" value="DD-peptidase/beta-lactamase superfamily"/>
    <property type="match status" value="1"/>
</dbReference>
<dbReference type="InterPro" id="IPR012338">
    <property type="entry name" value="Beta-lactam/transpept-like"/>
</dbReference>
<dbReference type="SUPFAM" id="SSF56601">
    <property type="entry name" value="beta-lactamase/transpeptidase-like"/>
    <property type="match status" value="1"/>
</dbReference>
<gene>
    <name evidence="4" type="ORF">BSK56_01750</name>
</gene>
<dbReference type="RefSeq" id="WP_076109066.1">
    <property type="nucleotide sequence ID" value="NZ_MPTB01000002.1"/>
</dbReference>
<protein>
    <recommendedName>
        <fullName evidence="3">Beta-lactamase-related domain-containing protein</fullName>
    </recommendedName>
</protein>
<dbReference type="PANTHER" id="PTHR46825:SF11">
    <property type="entry name" value="PENICILLIN-BINDING PROTEIN 4"/>
    <property type="match status" value="1"/>
</dbReference>
<evidence type="ECO:0000259" key="3">
    <source>
        <dbReference type="Pfam" id="PF00144"/>
    </source>
</evidence>
<sequence>MTNIQIRLEQYMQTWEDAERFSGTVLVAQGDRILLEKGYGYGNHEYAMPNTPSTIYNIGSITKLFTAAAVLQLYDRQKLRLNDPMETYFPGYRHGDRITIHHLLSCTSGIPDYTELSQYSPRDRLSAESIREWLNHEPLQGEPGQQVQKSNSNFVFLARIVEIVSGMEIGAYYEKFLFAPLGLKHTGISCNEEILPNKAYGYSCSGEGVVCAEYYDMSGAFGSGFLYSTAADLFTWTKALGSGTVISKEAYERMLTPYGYLWYLEASVGYGCCVKGEPAEEMFMDGNIYGYTCTLQRYISGDLTVIVLSNNDASPVARLVKGLRSILYTGATSIIVKPELADAADYEQYRHFAGVYCFPPMGWHFTIHYEEGLLYVDRLFNQEFKKKKFQLKLVADTAEAVVLACVVCDSTFTFHKATEVKFQQVTYSFDTLNLPYERSGG</sequence>
<dbReference type="InterPro" id="IPR050491">
    <property type="entry name" value="AmpC-like"/>
</dbReference>
<evidence type="ECO:0000313" key="5">
    <source>
        <dbReference type="Proteomes" id="UP000187412"/>
    </source>
</evidence>
<proteinExistence type="predicted"/>
<evidence type="ECO:0000313" key="4">
    <source>
        <dbReference type="EMBL" id="OMD52984.1"/>
    </source>
</evidence>
<comment type="subcellular location">
    <subcellularLocation>
        <location evidence="1">Membrane</location>
    </subcellularLocation>
</comment>
<feature type="domain" description="Beta-lactamase-related" evidence="3">
    <location>
        <begin position="16"/>
        <end position="316"/>
    </location>
</feature>